<dbReference type="GO" id="GO:0031037">
    <property type="term" value="P:myosin II filament disassembly"/>
    <property type="evidence" value="ECO:0007669"/>
    <property type="project" value="TreeGrafter"/>
</dbReference>
<dbReference type="Gene3D" id="3.20.200.10">
    <property type="entry name" value="MHCK/EF2 kinase"/>
    <property type="match status" value="1"/>
</dbReference>
<comment type="caution">
    <text evidence="8">The sequence shown here is derived from an EMBL/GenBank/DDBJ whole genome shotgun (WGS) entry which is preliminary data.</text>
</comment>
<dbReference type="InterPro" id="IPR051852">
    <property type="entry name" value="Alpha-type_PK"/>
</dbReference>
<evidence type="ECO:0000256" key="4">
    <source>
        <dbReference type="ARBA" id="ARBA00022777"/>
    </source>
</evidence>
<dbReference type="GO" id="GO:0004674">
    <property type="term" value="F:protein serine/threonine kinase activity"/>
    <property type="evidence" value="ECO:0007669"/>
    <property type="project" value="UniProtKB-KW"/>
</dbReference>
<dbReference type="PANTHER" id="PTHR45992:SF2">
    <property type="entry name" value="EUKARYOTIC ELONGATION FACTOR 2 KINASE"/>
    <property type="match status" value="1"/>
</dbReference>
<dbReference type="SUPFAM" id="SSF56112">
    <property type="entry name" value="Protein kinase-like (PK-like)"/>
    <property type="match status" value="1"/>
</dbReference>
<evidence type="ECO:0000256" key="6">
    <source>
        <dbReference type="SAM" id="MobiDB-lite"/>
    </source>
</evidence>
<dbReference type="GO" id="GO:1903013">
    <property type="term" value="P:response to differentiation-inducing factor 1"/>
    <property type="evidence" value="ECO:0007669"/>
    <property type="project" value="TreeGrafter"/>
</dbReference>
<dbReference type="InterPro" id="IPR004166">
    <property type="entry name" value="a-kinase_dom"/>
</dbReference>
<dbReference type="InterPro" id="IPR011009">
    <property type="entry name" value="Kinase-like_dom_sf"/>
</dbReference>
<accession>A0A8H7XQ11</accession>
<evidence type="ECO:0000256" key="5">
    <source>
        <dbReference type="ARBA" id="ARBA00022840"/>
    </source>
</evidence>
<sequence>MNKPTGDYEAEFTSEQNMPVQCNRCKQQFAPGTRLQWMHNKHQGEGRYLCGSCYEYYLSKKTTIRRDNNQDHKSEIAARNVRALPVASAAAHVGRDNAATSEAAIVQKHIAAAQRDERLAPVVAVGRNITQSVAYGSPVTNRPARQQGVSSFGALSGPGSTVVNVGLKAKSLTFPQKDLLNPGYQEAHGFYNEMRQHFAAMAYSSAANAELVVVKVWLSVRVPTKKSPVHIAGLHEAVSNIPVHIGLTDLKRVMYYALLPQFLEWSKGFPLRIDDCVVRNKLWVELIPKQPDVDAISEHFFSFKGRNKLSKIFTPKQGIELYLCITHRLYESIIDHITEPKETSHQGNDEMQVSVLLPSLHGSIASKAVKRKYWESDNFEADPVEGPSLQHTADELKNALQLQVPPRRKNMKSLFQTVIEDVSFFKLPPPVSFSNLVKNPDELQNPQHFAPMNATISYDPSAIPFKGAFKLARVGYTSTPFLGGRLSNTRICIKQIFGGIDPVTEKPIVYEGQTQAKKVSIELNCLGWASALMELVYQFIQREKRTRGVPPFTIPVMRYVNSGLAISKTNNANVYLLEEYIESKSPTGDAWFVKYLNNSSARPVYFTNPEQNERSQFLSFAQHIQYIETKGLAFVSDFQGGRTLLTDPQIITHPSIPGLIFGDGNTKFETFALEHDCNKFCQFFGLPKIDRPRINLADIPPLVESDSLPSQIRRQKSDSGSADMELLED</sequence>
<feature type="region of interest" description="Disordered" evidence="6">
    <location>
        <begin position="708"/>
        <end position="729"/>
    </location>
</feature>
<dbReference type="AlphaFoldDB" id="A0A8H7XQ11"/>
<feature type="domain" description="Alpha-type protein kinase" evidence="7">
    <location>
        <begin position="457"/>
        <end position="689"/>
    </location>
</feature>
<dbReference type="EMBL" id="JAFIQS010000014">
    <property type="protein sequence ID" value="KAG5163663.1"/>
    <property type="molecule type" value="Genomic_DNA"/>
</dbReference>
<dbReference type="PANTHER" id="PTHR45992">
    <property type="entry name" value="EUKARYOTIC ELONGATION FACTOR 2 KINASE-RELATED"/>
    <property type="match status" value="1"/>
</dbReference>
<evidence type="ECO:0000256" key="2">
    <source>
        <dbReference type="ARBA" id="ARBA00022679"/>
    </source>
</evidence>
<keyword evidence="5" id="KW-0067">ATP-binding</keyword>
<proteinExistence type="predicted"/>
<keyword evidence="2" id="KW-0808">Transferase</keyword>
<keyword evidence="3" id="KW-0547">Nucleotide-binding</keyword>
<evidence type="ECO:0000313" key="8">
    <source>
        <dbReference type="EMBL" id="KAG5163663.1"/>
    </source>
</evidence>
<dbReference type="Pfam" id="PF02816">
    <property type="entry name" value="Alpha_kinase"/>
    <property type="match status" value="1"/>
</dbReference>
<evidence type="ECO:0000256" key="3">
    <source>
        <dbReference type="ARBA" id="ARBA00022741"/>
    </source>
</evidence>
<keyword evidence="4" id="KW-0418">Kinase</keyword>
<name>A0A8H7XQ11_PSICU</name>
<evidence type="ECO:0000256" key="1">
    <source>
        <dbReference type="ARBA" id="ARBA00022527"/>
    </source>
</evidence>
<dbReference type="PROSITE" id="PS51158">
    <property type="entry name" value="ALPHA_KINASE"/>
    <property type="match status" value="1"/>
</dbReference>
<protein>
    <recommendedName>
        <fullName evidence="7">Alpha-type protein kinase domain-containing protein</fullName>
    </recommendedName>
</protein>
<evidence type="ECO:0000259" key="7">
    <source>
        <dbReference type="PROSITE" id="PS51158"/>
    </source>
</evidence>
<dbReference type="GO" id="GO:0005524">
    <property type="term" value="F:ATP binding"/>
    <property type="evidence" value="ECO:0007669"/>
    <property type="project" value="UniProtKB-KW"/>
</dbReference>
<keyword evidence="1" id="KW-0723">Serine/threonine-protein kinase</keyword>
<reference evidence="8" key="1">
    <citation type="submission" date="2021-02" db="EMBL/GenBank/DDBJ databases">
        <title>Psilocybe cubensis genome.</title>
        <authorList>
            <person name="Mckernan K.J."/>
            <person name="Crawford S."/>
            <person name="Trippe A."/>
            <person name="Kane L.T."/>
            <person name="Mclaughlin S."/>
        </authorList>
    </citation>
    <scope>NUCLEOTIDE SEQUENCE [LARGE SCALE GENOMIC DNA]</scope>
    <source>
        <strain evidence="8">MGC-MH-2018</strain>
    </source>
</reference>
<gene>
    <name evidence="8" type="ORF">JR316_011448</name>
</gene>
<organism evidence="8">
    <name type="scientific">Psilocybe cubensis</name>
    <name type="common">Psychedelic mushroom</name>
    <name type="synonym">Stropharia cubensis</name>
    <dbReference type="NCBI Taxonomy" id="181762"/>
    <lineage>
        <taxon>Eukaryota</taxon>
        <taxon>Fungi</taxon>
        <taxon>Dikarya</taxon>
        <taxon>Basidiomycota</taxon>
        <taxon>Agaricomycotina</taxon>
        <taxon>Agaricomycetes</taxon>
        <taxon>Agaricomycetidae</taxon>
        <taxon>Agaricales</taxon>
        <taxon>Agaricineae</taxon>
        <taxon>Strophariaceae</taxon>
        <taxon>Psilocybe</taxon>
    </lineage>
</organism>